<evidence type="ECO:0000313" key="4">
    <source>
        <dbReference type="Proteomes" id="UP000187283"/>
    </source>
</evidence>
<dbReference type="GO" id="GO:0016020">
    <property type="term" value="C:membrane"/>
    <property type="evidence" value="ECO:0007669"/>
    <property type="project" value="TreeGrafter"/>
</dbReference>
<dbReference type="SUPFAM" id="SSF53474">
    <property type="entry name" value="alpha/beta-Hydrolases"/>
    <property type="match status" value="1"/>
</dbReference>
<dbReference type="PANTHER" id="PTHR12277:SF81">
    <property type="entry name" value="PROTEIN ABHD13"/>
    <property type="match status" value="1"/>
</dbReference>
<feature type="domain" description="Serine aminopeptidase S33" evidence="1">
    <location>
        <begin position="4"/>
        <end position="88"/>
    </location>
</feature>
<organism evidence="3 4">
    <name type="scientific">Smittium culicis</name>
    <dbReference type="NCBI Taxonomy" id="133412"/>
    <lineage>
        <taxon>Eukaryota</taxon>
        <taxon>Fungi</taxon>
        <taxon>Fungi incertae sedis</taxon>
        <taxon>Zoopagomycota</taxon>
        <taxon>Kickxellomycotina</taxon>
        <taxon>Harpellomycetes</taxon>
        <taxon>Harpellales</taxon>
        <taxon>Legeriomycetaceae</taxon>
        <taxon>Smittium</taxon>
    </lineage>
</organism>
<accession>A0A1R1XDH7</accession>
<dbReference type="OrthoDB" id="10249433at2759"/>
<dbReference type="EMBL" id="LSSN01004495">
    <property type="protein sequence ID" value="OMJ11416.1"/>
    <property type="molecule type" value="Genomic_DNA"/>
</dbReference>
<dbReference type="Pfam" id="PF12146">
    <property type="entry name" value="Hydrolase_4"/>
    <property type="match status" value="1"/>
</dbReference>
<reference evidence="3 4" key="1">
    <citation type="submission" date="2017-01" db="EMBL/GenBank/DDBJ databases">
        <authorList>
            <person name="Mah S.A."/>
            <person name="Swanson W.J."/>
            <person name="Moy G.W."/>
            <person name="Vacquier V.D."/>
        </authorList>
    </citation>
    <scope>NUCLEOTIDE SEQUENCE [LARGE SCALE GENOMIC DNA]</scope>
    <source>
        <strain evidence="3 4">GSMNP</strain>
    </source>
</reference>
<evidence type="ECO:0000259" key="1">
    <source>
        <dbReference type="Pfam" id="PF12146"/>
    </source>
</evidence>
<evidence type="ECO:0000313" key="3">
    <source>
        <dbReference type="EMBL" id="OMJ12658.1"/>
    </source>
</evidence>
<comment type="caution">
    <text evidence="3">The sequence shown here is derived from an EMBL/GenBank/DDBJ whole genome shotgun (WGS) entry which is preliminary data.</text>
</comment>
<sequence length="177" mass="19690">MISYRGYGISEGKPSEQGIQMDIDATLEFLDTNPITKGTKLVLFGQSIGGAVAIDTAYRYEKKVSGVILENTFTSLPNVVQHVLPKMLSVFISMFVIDKWDSVSKLAKITSIPILFLSGLKDTLVPPSHMSALYKLAKKTSKRQVDMIGFENGNHNDTCSQVGYFDVINTWWNKNSF</sequence>
<dbReference type="Proteomes" id="UP000187283">
    <property type="component" value="Unassembled WGS sequence"/>
</dbReference>
<dbReference type="EMBL" id="LSSN01003870">
    <property type="protein sequence ID" value="OMJ12658.1"/>
    <property type="molecule type" value="Genomic_DNA"/>
</dbReference>
<gene>
    <name evidence="3" type="ORF">AYI70_g8973</name>
    <name evidence="2" type="ORF">AYI70_g9739</name>
</gene>
<evidence type="ECO:0000313" key="2">
    <source>
        <dbReference type="EMBL" id="OMJ11416.1"/>
    </source>
</evidence>
<protein>
    <submittedName>
        <fullName evidence="3">Protein bem46</fullName>
    </submittedName>
</protein>
<dbReference type="InterPro" id="IPR022742">
    <property type="entry name" value="Hydrolase_4"/>
</dbReference>
<dbReference type="STRING" id="133412.A0A1R1XDH7"/>
<keyword evidence="4" id="KW-1185">Reference proteome</keyword>
<dbReference type="InterPro" id="IPR029058">
    <property type="entry name" value="AB_hydrolase_fold"/>
</dbReference>
<dbReference type="Gene3D" id="3.40.50.1820">
    <property type="entry name" value="alpha/beta hydrolase"/>
    <property type="match status" value="1"/>
</dbReference>
<dbReference type="GO" id="GO:0008474">
    <property type="term" value="F:palmitoyl-(protein) hydrolase activity"/>
    <property type="evidence" value="ECO:0007669"/>
    <property type="project" value="TreeGrafter"/>
</dbReference>
<proteinExistence type="predicted"/>
<dbReference type="AlphaFoldDB" id="A0A1R1XDH7"/>
<name>A0A1R1XDH7_9FUNG</name>
<dbReference type="PANTHER" id="PTHR12277">
    <property type="entry name" value="ALPHA/BETA HYDROLASE DOMAIN-CONTAINING PROTEIN"/>
    <property type="match status" value="1"/>
</dbReference>